<reference evidence="4 5" key="1">
    <citation type="submission" date="2018-07" db="EMBL/GenBank/DDBJ databases">
        <title>Dyadobacter roseus sp. nov., isolated from rose rhizosphere soil.</title>
        <authorList>
            <person name="Chen L."/>
        </authorList>
    </citation>
    <scope>NUCLEOTIDE SEQUENCE [LARGE SCALE GENOMIC DNA]</scope>
    <source>
        <strain evidence="4 5">RS19</strain>
    </source>
</reference>
<evidence type="ECO:0000256" key="1">
    <source>
        <dbReference type="ARBA" id="ARBA00006252"/>
    </source>
</evidence>
<dbReference type="RefSeq" id="WP_115830399.1">
    <property type="nucleotide sequence ID" value="NZ_QNUL01000005.1"/>
</dbReference>
<feature type="domain" description="Flavodoxin-like fold" evidence="3">
    <location>
        <begin position="2"/>
        <end position="183"/>
    </location>
</feature>
<dbReference type="Proteomes" id="UP000256373">
    <property type="component" value="Unassembled WGS sequence"/>
</dbReference>
<protein>
    <submittedName>
        <fullName evidence="4">Flavodoxin family protein</fullName>
    </submittedName>
</protein>
<dbReference type="SUPFAM" id="SSF52218">
    <property type="entry name" value="Flavoproteins"/>
    <property type="match status" value="1"/>
</dbReference>
<dbReference type="Pfam" id="PF02525">
    <property type="entry name" value="Flavodoxin_2"/>
    <property type="match status" value="1"/>
</dbReference>
<evidence type="ECO:0000256" key="2">
    <source>
        <dbReference type="ARBA" id="ARBA00023002"/>
    </source>
</evidence>
<organism evidence="4 5">
    <name type="scientific">Dyadobacter luteus</name>
    <dbReference type="NCBI Taxonomy" id="2259619"/>
    <lineage>
        <taxon>Bacteria</taxon>
        <taxon>Pseudomonadati</taxon>
        <taxon>Bacteroidota</taxon>
        <taxon>Cytophagia</taxon>
        <taxon>Cytophagales</taxon>
        <taxon>Spirosomataceae</taxon>
        <taxon>Dyadobacter</taxon>
    </lineage>
</organism>
<evidence type="ECO:0000259" key="3">
    <source>
        <dbReference type="Pfam" id="PF02525"/>
    </source>
</evidence>
<dbReference type="OrthoDB" id="652200at2"/>
<dbReference type="GO" id="GO:0005829">
    <property type="term" value="C:cytosol"/>
    <property type="evidence" value="ECO:0007669"/>
    <property type="project" value="TreeGrafter"/>
</dbReference>
<evidence type="ECO:0000313" key="4">
    <source>
        <dbReference type="EMBL" id="REA62379.1"/>
    </source>
</evidence>
<name>A0A3D8YGC5_9BACT</name>
<evidence type="ECO:0000313" key="5">
    <source>
        <dbReference type="Proteomes" id="UP000256373"/>
    </source>
</evidence>
<keyword evidence="2" id="KW-0560">Oxidoreductase</keyword>
<comment type="caution">
    <text evidence="4">The sequence shown here is derived from an EMBL/GenBank/DDBJ whole genome shotgun (WGS) entry which is preliminary data.</text>
</comment>
<dbReference type="InterPro" id="IPR003680">
    <property type="entry name" value="Flavodoxin_fold"/>
</dbReference>
<dbReference type="AlphaFoldDB" id="A0A3D8YGC5"/>
<gene>
    <name evidence="4" type="ORF">DSL64_08945</name>
</gene>
<keyword evidence="5" id="KW-1185">Reference proteome</keyword>
<comment type="similarity">
    <text evidence="1">Belongs to the NAD(P)H dehydrogenase (quinone) family.</text>
</comment>
<proteinExistence type="inferred from homology"/>
<dbReference type="PANTHER" id="PTHR10204">
    <property type="entry name" value="NAD P H OXIDOREDUCTASE-RELATED"/>
    <property type="match status" value="1"/>
</dbReference>
<dbReference type="PANTHER" id="PTHR10204:SF34">
    <property type="entry name" value="NAD(P)H DEHYDROGENASE [QUINONE] 1 ISOFORM 1"/>
    <property type="match status" value="1"/>
</dbReference>
<accession>A0A3D8YGC5</accession>
<sequence length="192" mass="22385">MKKVLIINAHPDKISFNTALADAYKKGALASGAEVKEIVLADLEFDPNLRYGYRQRVELEPDLIDAREKITWAEHIVWVYPIWWGGWPALLKGFIDRVFLPGFAFKYRENSVWWDRLLAGRSAHVINTLDQPVWYYWLVNGRPGYNAMKKMVLEFTGFKPVRMTAIGPIRKSTDAYREKWLQKLEKAGRQLK</sequence>
<dbReference type="GO" id="GO:0003955">
    <property type="term" value="F:NAD(P)H dehydrogenase (quinone) activity"/>
    <property type="evidence" value="ECO:0007669"/>
    <property type="project" value="TreeGrafter"/>
</dbReference>
<dbReference type="InterPro" id="IPR051545">
    <property type="entry name" value="NAD(P)H_dehydrogenase_qn"/>
</dbReference>
<dbReference type="EMBL" id="QNUL01000005">
    <property type="protein sequence ID" value="REA62379.1"/>
    <property type="molecule type" value="Genomic_DNA"/>
</dbReference>
<dbReference type="Gene3D" id="3.40.50.360">
    <property type="match status" value="1"/>
</dbReference>
<dbReference type="InterPro" id="IPR029039">
    <property type="entry name" value="Flavoprotein-like_sf"/>
</dbReference>